<evidence type="ECO:0000313" key="1">
    <source>
        <dbReference type="EMBL" id="MDQ0343597.1"/>
    </source>
</evidence>
<dbReference type="RefSeq" id="WP_244683454.1">
    <property type="nucleotide sequence ID" value="NZ_JALIRM010000018.1"/>
</dbReference>
<proteinExistence type="predicted"/>
<comment type="caution">
    <text evidence="1">The sequence shown here is derived from an EMBL/GenBank/DDBJ whole genome shotgun (WGS) entry which is preliminary data.</text>
</comment>
<dbReference type="InterPro" id="IPR024096">
    <property type="entry name" value="NO_sig/Golgi_transp_ligand-bd"/>
</dbReference>
<dbReference type="SUPFAM" id="SSF111126">
    <property type="entry name" value="Ligand-binding domain in the NO signalling and Golgi transport"/>
    <property type="match status" value="1"/>
</dbReference>
<dbReference type="InterPro" id="IPR019642">
    <property type="entry name" value="DUF2507"/>
</dbReference>
<evidence type="ECO:0000313" key="2">
    <source>
        <dbReference type="Proteomes" id="UP001232343"/>
    </source>
</evidence>
<keyword evidence="2" id="KW-1185">Reference proteome</keyword>
<reference evidence="1 2" key="1">
    <citation type="submission" date="2023-07" db="EMBL/GenBank/DDBJ databases">
        <title>Genomic Encyclopedia of Type Strains, Phase IV (KMG-IV): sequencing the most valuable type-strain genomes for metagenomic binning, comparative biology and taxonomic classification.</title>
        <authorList>
            <person name="Goeker M."/>
        </authorList>
    </citation>
    <scope>NUCLEOTIDE SEQUENCE [LARGE SCALE GENOMIC DNA]</scope>
    <source>
        <strain evidence="1 2">DSM 27848</strain>
    </source>
</reference>
<sequence>MHSSLKQGPQHSPETNSSMNIPVFGYELLRDILIPGILGKDTPEISYWAGKHLARKFPLLSSNEVISFFQESSWGELNLLEENKNEMKYELQGNIVERRIQMNSEPCFTLEAGFIAEQIQNQKQFMCEAFAELIKKKNKVVFTVRWDRKDPIQ</sequence>
<accession>A0ABU0D5A5</accession>
<organism evidence="1 2">
    <name type="scientific">Lederbergia wuyishanensis</name>
    <dbReference type="NCBI Taxonomy" id="1347903"/>
    <lineage>
        <taxon>Bacteria</taxon>
        <taxon>Bacillati</taxon>
        <taxon>Bacillota</taxon>
        <taxon>Bacilli</taxon>
        <taxon>Bacillales</taxon>
        <taxon>Bacillaceae</taxon>
        <taxon>Lederbergia</taxon>
    </lineage>
</organism>
<protein>
    <submittedName>
        <fullName evidence="1">Hydrocarbon binding protein</fullName>
    </submittedName>
</protein>
<name>A0ABU0D5A5_9BACI</name>
<dbReference type="EMBL" id="JAUSUO010000005">
    <property type="protein sequence ID" value="MDQ0343597.1"/>
    <property type="molecule type" value="Genomic_DNA"/>
</dbReference>
<dbReference type="Proteomes" id="UP001232343">
    <property type="component" value="Unassembled WGS sequence"/>
</dbReference>
<gene>
    <name evidence="1" type="ORF">J2S14_002412</name>
</gene>
<dbReference type="Gene3D" id="3.30.1380.20">
    <property type="entry name" value="Trafficking protein particle complex subunit 3"/>
    <property type="match status" value="1"/>
</dbReference>
<dbReference type="Pfam" id="PF10702">
    <property type="entry name" value="DUF2507"/>
    <property type="match status" value="1"/>
</dbReference>